<gene>
    <name evidence="2" type="primary">kefA_1</name>
    <name evidence="2" type="ORF">NCTC9962_02706</name>
</gene>
<accession>A0A377AZ84</accession>
<dbReference type="Proteomes" id="UP000254052">
    <property type="component" value="Unassembled WGS sequence"/>
</dbReference>
<evidence type="ECO:0000256" key="1">
    <source>
        <dbReference type="SAM" id="SignalP"/>
    </source>
</evidence>
<protein>
    <submittedName>
        <fullName evidence="2">Potassium efflux protein</fullName>
    </submittedName>
</protein>
<organism evidence="2 3">
    <name type="scientific">Escherichia coli</name>
    <dbReference type="NCBI Taxonomy" id="562"/>
    <lineage>
        <taxon>Bacteria</taxon>
        <taxon>Pseudomonadati</taxon>
        <taxon>Pseudomonadota</taxon>
        <taxon>Gammaproteobacteria</taxon>
        <taxon>Enterobacterales</taxon>
        <taxon>Enterobacteriaceae</taxon>
        <taxon>Escherichia</taxon>
    </lineage>
</organism>
<evidence type="ECO:0000313" key="2">
    <source>
        <dbReference type="EMBL" id="STL42118.1"/>
    </source>
</evidence>
<sequence length="108" mass="12623">MTMFQYYKRSRHFVFSAFIAFVFVLLCQNTAFARASSNGDLPTKADLQAQLDSLNKQKDLSAQDKLVQQDLTDTLATLDKIDRIKKRQFSYGKKSLKRRKKCARRPRR</sequence>
<dbReference type="AlphaFoldDB" id="A0A377AZ84"/>
<keyword evidence="1" id="KW-0732">Signal</keyword>
<feature type="signal peptide" evidence="1">
    <location>
        <begin position="1"/>
        <end position="33"/>
    </location>
</feature>
<name>A0A377AZ84_ECOLX</name>
<proteinExistence type="predicted"/>
<evidence type="ECO:0000313" key="3">
    <source>
        <dbReference type="Proteomes" id="UP000254052"/>
    </source>
</evidence>
<dbReference type="EMBL" id="UGED01000007">
    <property type="protein sequence ID" value="STL42118.1"/>
    <property type="molecule type" value="Genomic_DNA"/>
</dbReference>
<feature type="chain" id="PRO_5016805628" evidence="1">
    <location>
        <begin position="34"/>
        <end position="108"/>
    </location>
</feature>
<reference evidence="2 3" key="1">
    <citation type="submission" date="2018-06" db="EMBL/GenBank/DDBJ databases">
        <authorList>
            <consortium name="Pathogen Informatics"/>
            <person name="Doyle S."/>
        </authorList>
    </citation>
    <scope>NUCLEOTIDE SEQUENCE [LARGE SCALE GENOMIC DNA]</scope>
    <source>
        <strain evidence="2 3">NCTC9962</strain>
    </source>
</reference>